<dbReference type="RefSeq" id="XP_009530255.1">
    <property type="nucleotide sequence ID" value="XM_009531960.1"/>
</dbReference>
<dbReference type="GO" id="GO:0005656">
    <property type="term" value="C:nuclear pre-replicative complex"/>
    <property type="evidence" value="ECO:0007669"/>
    <property type="project" value="TreeGrafter"/>
</dbReference>
<proteinExistence type="inferred from homology"/>
<accession>G4ZT09</accession>
<evidence type="ECO:0000256" key="4">
    <source>
        <dbReference type="ARBA" id="ARBA00023125"/>
    </source>
</evidence>
<dbReference type="STRING" id="1094619.G4ZT09"/>
<dbReference type="GO" id="GO:0005664">
    <property type="term" value="C:nuclear origin of replication recognition complex"/>
    <property type="evidence" value="ECO:0007669"/>
    <property type="project" value="InterPro"/>
</dbReference>
<evidence type="ECO:0000259" key="8">
    <source>
        <dbReference type="Pfam" id="PF18137"/>
    </source>
</evidence>
<feature type="compositionally biased region" description="Low complexity" evidence="6">
    <location>
        <begin position="234"/>
        <end position="245"/>
    </location>
</feature>
<feature type="domain" description="Origin recognition complex subunit 3 winged helix C-terminal" evidence="8">
    <location>
        <begin position="862"/>
        <end position="966"/>
    </location>
</feature>
<dbReference type="InParanoid" id="G4ZT09"/>
<keyword evidence="4" id="KW-0238">DNA-binding</keyword>
<dbReference type="GO" id="GO:0006270">
    <property type="term" value="P:DNA replication initiation"/>
    <property type="evidence" value="ECO:0007669"/>
    <property type="project" value="TreeGrafter"/>
</dbReference>
<dbReference type="PANTHER" id="PTHR12748">
    <property type="entry name" value="ORIGIN RECOGNITION COMPLEX SUBUNIT 3"/>
    <property type="match status" value="1"/>
</dbReference>
<evidence type="ECO:0000313" key="9">
    <source>
        <dbReference type="EMBL" id="EGZ12826.1"/>
    </source>
</evidence>
<evidence type="ECO:0000256" key="2">
    <source>
        <dbReference type="ARBA" id="ARBA00010977"/>
    </source>
</evidence>
<dbReference type="GeneID" id="20659213"/>
<evidence type="ECO:0000259" key="7">
    <source>
        <dbReference type="Pfam" id="PF07034"/>
    </source>
</evidence>
<name>G4ZT09_PHYSP</name>
<dbReference type="AlphaFoldDB" id="G4ZT09"/>
<feature type="domain" description="Origin recognition complex subunit 3 N-terminal" evidence="7">
    <location>
        <begin position="379"/>
        <end position="534"/>
    </location>
</feature>
<evidence type="ECO:0000256" key="1">
    <source>
        <dbReference type="ARBA" id="ARBA00004123"/>
    </source>
</evidence>
<protein>
    <submittedName>
        <fullName evidence="9">Uncharacterized protein</fullName>
    </submittedName>
</protein>
<keyword evidence="3" id="KW-0235">DNA replication</keyword>
<feature type="region of interest" description="Disordered" evidence="6">
    <location>
        <begin position="200"/>
        <end position="257"/>
    </location>
</feature>
<dbReference type="OMA" id="AYHFACE"/>
<keyword evidence="10" id="KW-1185">Reference proteome</keyword>
<feature type="compositionally biased region" description="Polar residues" evidence="6">
    <location>
        <begin position="204"/>
        <end position="223"/>
    </location>
</feature>
<reference evidence="9 10" key="1">
    <citation type="journal article" date="2006" name="Science">
        <title>Phytophthora genome sequences uncover evolutionary origins and mechanisms of pathogenesis.</title>
        <authorList>
            <person name="Tyler B.M."/>
            <person name="Tripathy S."/>
            <person name="Zhang X."/>
            <person name="Dehal P."/>
            <person name="Jiang R.H."/>
            <person name="Aerts A."/>
            <person name="Arredondo F.D."/>
            <person name="Baxter L."/>
            <person name="Bensasson D."/>
            <person name="Beynon J.L."/>
            <person name="Chapman J."/>
            <person name="Damasceno C.M."/>
            <person name="Dorrance A.E."/>
            <person name="Dou D."/>
            <person name="Dickerman A.W."/>
            <person name="Dubchak I.L."/>
            <person name="Garbelotto M."/>
            <person name="Gijzen M."/>
            <person name="Gordon S.G."/>
            <person name="Govers F."/>
            <person name="Grunwald N.J."/>
            <person name="Huang W."/>
            <person name="Ivors K.L."/>
            <person name="Jones R.W."/>
            <person name="Kamoun S."/>
            <person name="Krampis K."/>
            <person name="Lamour K.H."/>
            <person name="Lee M.K."/>
            <person name="McDonald W.H."/>
            <person name="Medina M."/>
            <person name="Meijer H.J."/>
            <person name="Nordberg E.K."/>
            <person name="Maclean D.J."/>
            <person name="Ospina-Giraldo M.D."/>
            <person name="Morris P.F."/>
            <person name="Phuntumart V."/>
            <person name="Putnam N.H."/>
            <person name="Rash S."/>
            <person name="Rose J.K."/>
            <person name="Sakihama Y."/>
            <person name="Salamov A.A."/>
            <person name="Savidor A."/>
            <person name="Scheuring C.F."/>
            <person name="Smith B.M."/>
            <person name="Sobral B.W."/>
            <person name="Terry A."/>
            <person name="Torto-Alalibo T.A."/>
            <person name="Win J."/>
            <person name="Xu Z."/>
            <person name="Zhang H."/>
            <person name="Grigoriev I.V."/>
            <person name="Rokhsar D.S."/>
            <person name="Boore J.L."/>
        </authorList>
    </citation>
    <scope>NUCLEOTIDE SEQUENCE [LARGE SCALE GENOMIC DNA]</scope>
    <source>
        <strain evidence="9 10">P6497</strain>
    </source>
</reference>
<dbReference type="Proteomes" id="UP000002640">
    <property type="component" value="Unassembled WGS sequence"/>
</dbReference>
<dbReference type="InterPro" id="IPR040855">
    <property type="entry name" value="ORC_WH_C"/>
</dbReference>
<evidence type="ECO:0000256" key="5">
    <source>
        <dbReference type="ARBA" id="ARBA00023242"/>
    </source>
</evidence>
<dbReference type="PANTHER" id="PTHR12748:SF0">
    <property type="entry name" value="ORIGIN RECOGNITION COMPLEX SUBUNIT 3"/>
    <property type="match status" value="1"/>
</dbReference>
<evidence type="ECO:0000256" key="6">
    <source>
        <dbReference type="SAM" id="MobiDB-lite"/>
    </source>
</evidence>
<dbReference type="EMBL" id="JH159156">
    <property type="protein sequence ID" value="EGZ12826.1"/>
    <property type="molecule type" value="Genomic_DNA"/>
</dbReference>
<evidence type="ECO:0000313" key="10">
    <source>
        <dbReference type="Proteomes" id="UP000002640"/>
    </source>
</evidence>
<comment type="similarity">
    <text evidence="2">Belongs to the ORC3 family.</text>
</comment>
<keyword evidence="5" id="KW-0539">Nucleus</keyword>
<dbReference type="GO" id="GO:0031261">
    <property type="term" value="C:DNA replication preinitiation complex"/>
    <property type="evidence" value="ECO:0007669"/>
    <property type="project" value="TreeGrafter"/>
</dbReference>
<dbReference type="Pfam" id="PF18137">
    <property type="entry name" value="WHD_ORC"/>
    <property type="match status" value="1"/>
</dbReference>
<dbReference type="GO" id="GO:0003688">
    <property type="term" value="F:DNA replication origin binding"/>
    <property type="evidence" value="ECO:0007669"/>
    <property type="project" value="TreeGrafter"/>
</dbReference>
<sequence length="967" mass="109032">MEAAAFSTGYPFPFPSDSRAASQRQFKSDTEAYSVCQELAYHFACEKTRRAVQELLRKNNDTSYSQVLRFFEKYCARDEAAVANGSNAVSQSPSGRRLRDLNAPVLLPQFHAFPTAAVIAGTDATSSDLWVEPLTHKLRRTFPLCVPVQRDVSTARRFVEWLAARMAKLCEVKRREEKWLEGLVDNFDLLPLDQPPLGAGSVGQRMTRQQLAKANASATSGVQQDDEEKDAHSDASFFSESSSDGSDSDDEVARRGKRKRRLPSVAYGRWTMSKLLTAIQRDIDELVSPNSGDTAREWVSMLGELVQARILEALAVVKEVQEKEDAVIIQTIACYDEAVMWLQRTISTCQTTAAKLLNVAPEAGPNSPTTVHIGSTEMALARMLQRVLYQYAEFLEDCTLDREVVRERRKTVKQRIFSHESDYTLKRNDVQAEVQTPAPSSPSPRPFLLLCIEQLEAFSQQVLGEFLEVWTNFVRHHQESHQAKYVGCTLGFVIGVASATSPALRRLDLTVTNRLELQFFSLVDSRKCFDDVLDGEVLRAIASRHHRLPSVPRLLLALRFLLFTHFRRCPWSFLSLAVDGLSSPGVSPILVAANGTPLPHRVSTWVRRQRRRLTREAQGKPIESDSSLASWLAPCSALELADLASRVLPSGAGEENWLTVLEEALLHERHRHARWRMGWQCFRSACTWLDVRIEGSLENGHYTGKQEQMAVLHLALALEGRLGEAPRFMEVLRRLQNCTRWAALSVMIEDWRSSFRASGLNDDDLETTLGELALLCAYARTEKTPPKMLEALREELVTVFTTRLITALLHPPTPRSRSPANALVENWSVLMDANVLEERLRLEYHDNLRNVLQDAGIGEEIDTSNDEDVKTSWVHDVGLAFLFYQESASASLSLREWYESFAAELKEESKSASKSKSKKRKAKDASEDAAFKARFVRAVCTLRHWGFIKHDAPRDAEQDIIEKLVFI</sequence>
<dbReference type="KEGG" id="psoj:PHYSODRAFT_511253"/>
<comment type="subcellular location">
    <subcellularLocation>
        <location evidence="1">Nucleus</location>
    </subcellularLocation>
</comment>
<dbReference type="Pfam" id="PF07034">
    <property type="entry name" value="ORC3_N"/>
    <property type="match status" value="1"/>
</dbReference>
<gene>
    <name evidence="9" type="ORF">PHYSODRAFT_511253</name>
</gene>
<organism evidence="9 10">
    <name type="scientific">Phytophthora sojae (strain P6497)</name>
    <name type="common">Soybean stem and root rot agent</name>
    <name type="synonym">Phytophthora megasperma f. sp. glycines</name>
    <dbReference type="NCBI Taxonomy" id="1094619"/>
    <lineage>
        <taxon>Eukaryota</taxon>
        <taxon>Sar</taxon>
        <taxon>Stramenopiles</taxon>
        <taxon>Oomycota</taxon>
        <taxon>Peronosporomycetes</taxon>
        <taxon>Peronosporales</taxon>
        <taxon>Peronosporaceae</taxon>
        <taxon>Phytophthora</taxon>
    </lineage>
</organism>
<dbReference type="InterPro" id="IPR020795">
    <property type="entry name" value="ORC3"/>
</dbReference>
<evidence type="ECO:0000256" key="3">
    <source>
        <dbReference type="ARBA" id="ARBA00022705"/>
    </source>
</evidence>
<dbReference type="InterPro" id="IPR045667">
    <property type="entry name" value="ORC3_N"/>
</dbReference>